<evidence type="ECO:0000256" key="1">
    <source>
        <dbReference type="ARBA" id="ARBA00006484"/>
    </source>
</evidence>
<evidence type="ECO:0000256" key="2">
    <source>
        <dbReference type="ARBA" id="ARBA00022857"/>
    </source>
</evidence>
<comment type="similarity">
    <text evidence="1">Belongs to the short-chain dehydrogenases/reductases (SDR) family.</text>
</comment>
<name>A0A3D8QRE1_9EURO</name>
<proteinExistence type="inferred from homology"/>
<dbReference type="InterPro" id="IPR036291">
    <property type="entry name" value="NAD(P)-bd_dom_sf"/>
</dbReference>
<evidence type="ECO:0008006" key="6">
    <source>
        <dbReference type="Google" id="ProtNLM"/>
    </source>
</evidence>
<dbReference type="OrthoDB" id="191139at2759"/>
<gene>
    <name evidence="4" type="ORF">DSM5745_09773</name>
</gene>
<sequence length="352" mass="37718">MANSSEFGPLTPAIEVAAAFPNNIHGKTVIITGVSPKSLGLATAAAFASQSPANLILTGRSPDKVEAAINELKSIYPNVKYHALILDLASQSSVRAAAAQLNKDASIPSVDILINNAGVMAIPTLTTPDFATNHIGHFLFTNLILPKLIKAASTSSTPTRIINVTSFGHQFSPVRFSDVNFTKAGAELPESERPEYQKTEFFTGKSHADDVYYGFFSYAQSKTANILHSVALNQKLWEKHGIASFAVHPGAVDTNINRHATPSDIELALKRVKELGFDSAQKTPGQGANTTVFAAVGSDLRPVGFEGDHARGAYLADCKVDDENVAAFATNKVFAERLWALSEELVGEKFDF</sequence>
<dbReference type="GO" id="GO:0016491">
    <property type="term" value="F:oxidoreductase activity"/>
    <property type="evidence" value="ECO:0007669"/>
    <property type="project" value="UniProtKB-KW"/>
</dbReference>
<evidence type="ECO:0000313" key="4">
    <source>
        <dbReference type="EMBL" id="RDW64362.1"/>
    </source>
</evidence>
<reference evidence="4 5" key="1">
    <citation type="journal article" date="2018" name="IMA Fungus">
        <title>IMA Genome-F 9: Draft genome sequence of Annulohypoxylon stygium, Aspergillus mulundensis, Berkeleyomyces basicola (syn. Thielaviopsis basicola), Ceratocystis smalleyi, two Cercospora beticola strains, Coleophoma cylindrospora, Fusarium fracticaudum, Phialophora cf. hyalina, and Morchella septimelata.</title>
        <authorList>
            <person name="Wingfield B.D."/>
            <person name="Bills G.F."/>
            <person name="Dong Y."/>
            <person name="Huang W."/>
            <person name="Nel W.J."/>
            <person name="Swalarsk-Parry B.S."/>
            <person name="Vaghefi N."/>
            <person name="Wilken P.M."/>
            <person name="An Z."/>
            <person name="de Beer Z.W."/>
            <person name="De Vos L."/>
            <person name="Chen L."/>
            <person name="Duong T.A."/>
            <person name="Gao Y."/>
            <person name="Hammerbacher A."/>
            <person name="Kikkert J.R."/>
            <person name="Li Y."/>
            <person name="Li H."/>
            <person name="Li K."/>
            <person name="Li Q."/>
            <person name="Liu X."/>
            <person name="Ma X."/>
            <person name="Naidoo K."/>
            <person name="Pethybridge S.J."/>
            <person name="Sun J."/>
            <person name="Steenkamp E.T."/>
            <person name="van der Nest M.A."/>
            <person name="van Wyk S."/>
            <person name="Wingfield M.J."/>
            <person name="Xiong C."/>
            <person name="Yue Q."/>
            <person name="Zhang X."/>
        </authorList>
    </citation>
    <scope>NUCLEOTIDE SEQUENCE [LARGE SCALE GENOMIC DNA]</scope>
    <source>
        <strain evidence="4 5">DSM 5745</strain>
    </source>
</reference>
<dbReference type="PANTHER" id="PTHR24320:SF283">
    <property type="entry name" value="RETINOL DEHYDROGENASE 11"/>
    <property type="match status" value="1"/>
</dbReference>
<evidence type="ECO:0000313" key="5">
    <source>
        <dbReference type="Proteomes" id="UP000256690"/>
    </source>
</evidence>
<organism evidence="4 5">
    <name type="scientific">Aspergillus mulundensis</name>
    <dbReference type="NCBI Taxonomy" id="1810919"/>
    <lineage>
        <taxon>Eukaryota</taxon>
        <taxon>Fungi</taxon>
        <taxon>Dikarya</taxon>
        <taxon>Ascomycota</taxon>
        <taxon>Pezizomycotina</taxon>
        <taxon>Eurotiomycetes</taxon>
        <taxon>Eurotiomycetidae</taxon>
        <taxon>Eurotiales</taxon>
        <taxon>Aspergillaceae</taxon>
        <taxon>Aspergillus</taxon>
        <taxon>Aspergillus subgen. Nidulantes</taxon>
    </lineage>
</organism>
<dbReference type="RefSeq" id="XP_026599521.1">
    <property type="nucleotide sequence ID" value="XM_026751789.1"/>
</dbReference>
<keyword evidence="2" id="KW-0521">NADP</keyword>
<dbReference type="Proteomes" id="UP000256690">
    <property type="component" value="Unassembled WGS sequence"/>
</dbReference>
<protein>
    <recommendedName>
        <fullName evidence="6">Short-chain dehydrogenase</fullName>
    </recommendedName>
</protein>
<dbReference type="Gene3D" id="3.40.50.720">
    <property type="entry name" value="NAD(P)-binding Rossmann-like Domain"/>
    <property type="match status" value="1"/>
</dbReference>
<dbReference type="SUPFAM" id="SSF51735">
    <property type="entry name" value="NAD(P)-binding Rossmann-fold domains"/>
    <property type="match status" value="1"/>
</dbReference>
<keyword evidence="5" id="KW-1185">Reference proteome</keyword>
<dbReference type="Pfam" id="PF00106">
    <property type="entry name" value="adh_short"/>
    <property type="match status" value="1"/>
</dbReference>
<dbReference type="STRING" id="1810919.A0A3D8QRE1"/>
<dbReference type="AlphaFoldDB" id="A0A3D8QRE1"/>
<dbReference type="GeneID" id="38120143"/>
<dbReference type="EMBL" id="PVWQ01000014">
    <property type="protein sequence ID" value="RDW64362.1"/>
    <property type="molecule type" value="Genomic_DNA"/>
</dbReference>
<accession>A0A3D8QRE1</accession>
<keyword evidence="3" id="KW-0560">Oxidoreductase</keyword>
<evidence type="ECO:0000256" key="3">
    <source>
        <dbReference type="ARBA" id="ARBA00023002"/>
    </source>
</evidence>
<dbReference type="PANTHER" id="PTHR24320">
    <property type="entry name" value="RETINOL DEHYDROGENASE"/>
    <property type="match status" value="1"/>
</dbReference>
<comment type="caution">
    <text evidence="4">The sequence shown here is derived from an EMBL/GenBank/DDBJ whole genome shotgun (WGS) entry which is preliminary data.</text>
</comment>
<dbReference type="InterPro" id="IPR002347">
    <property type="entry name" value="SDR_fam"/>
</dbReference>
<dbReference type="PRINTS" id="PR00081">
    <property type="entry name" value="GDHRDH"/>
</dbReference>